<proteinExistence type="predicted"/>
<evidence type="ECO:0000313" key="1">
    <source>
        <dbReference type="EMBL" id="JAV75862.1"/>
    </source>
</evidence>
<name>A0A1Y1LQC4_PHOPY</name>
<sequence>MGSEFEAIATSLQDECTTCMEALDSAMSRLQRLLEHNTQGKLDIPGHVHRVSRAISELDKFRHAQAQSINQDGIYIHWPQLQEVLRVCFSAYMHLPQLQEVLQACFGVLYITKLCVHSFELTVQHRAVAGGSQMDEAISWALDRKVSSKL</sequence>
<organism evidence="1">
    <name type="scientific">Photinus pyralis</name>
    <name type="common">Common eastern firefly</name>
    <name type="synonym">Lampyris pyralis</name>
    <dbReference type="NCBI Taxonomy" id="7054"/>
    <lineage>
        <taxon>Eukaryota</taxon>
        <taxon>Metazoa</taxon>
        <taxon>Ecdysozoa</taxon>
        <taxon>Arthropoda</taxon>
        <taxon>Hexapoda</taxon>
        <taxon>Insecta</taxon>
        <taxon>Pterygota</taxon>
        <taxon>Neoptera</taxon>
        <taxon>Endopterygota</taxon>
        <taxon>Coleoptera</taxon>
        <taxon>Polyphaga</taxon>
        <taxon>Elateriformia</taxon>
        <taxon>Elateroidea</taxon>
        <taxon>Lampyridae</taxon>
        <taxon>Lampyrinae</taxon>
        <taxon>Photinus</taxon>
    </lineage>
</organism>
<dbReference type="AlphaFoldDB" id="A0A1Y1LQC4"/>
<accession>A0A1Y1LQC4</accession>
<reference evidence="1" key="1">
    <citation type="journal article" date="2016" name="Sci. Rep.">
        <title>Molecular characterization of firefly nuptial gifts: a multi-omics approach sheds light on postcopulatory sexual selection.</title>
        <authorList>
            <person name="Al-Wathiqui N."/>
            <person name="Fallon T.R."/>
            <person name="South A."/>
            <person name="Weng J.K."/>
            <person name="Lewis S.M."/>
        </authorList>
    </citation>
    <scope>NUCLEOTIDE SEQUENCE</scope>
</reference>
<protein>
    <submittedName>
        <fullName evidence="1">Uncharacterized protein</fullName>
    </submittedName>
</protein>
<dbReference type="EMBL" id="GEZM01049764">
    <property type="protein sequence ID" value="JAV75862.1"/>
    <property type="molecule type" value="Transcribed_RNA"/>
</dbReference>